<dbReference type="InterPro" id="IPR052043">
    <property type="entry name" value="PolySaccharide_Degr_Enz"/>
</dbReference>
<dbReference type="SUPFAM" id="SSF48208">
    <property type="entry name" value="Six-hairpin glycosidases"/>
    <property type="match status" value="1"/>
</dbReference>
<dbReference type="Gene3D" id="1.50.10.10">
    <property type="match status" value="1"/>
</dbReference>
<reference evidence="2 3" key="1">
    <citation type="submission" date="2021-03" db="EMBL/GenBank/DDBJ databases">
        <title>Genomic Encyclopedia of Type Strains, Phase IV (KMG-IV): sequencing the most valuable type-strain genomes for metagenomic binning, comparative biology and taxonomic classification.</title>
        <authorList>
            <person name="Goeker M."/>
        </authorList>
    </citation>
    <scope>NUCLEOTIDE SEQUENCE [LARGE SCALE GENOMIC DNA]</scope>
    <source>
        <strain evidence="2 3">DSM 24950</strain>
    </source>
</reference>
<evidence type="ECO:0000256" key="1">
    <source>
        <dbReference type="ARBA" id="ARBA00022801"/>
    </source>
</evidence>
<keyword evidence="1 2" id="KW-0378">Hydrolase</keyword>
<proteinExistence type="predicted"/>
<evidence type="ECO:0000313" key="2">
    <source>
        <dbReference type="EMBL" id="MBP1965365.1"/>
    </source>
</evidence>
<dbReference type="PANTHER" id="PTHR33886">
    <property type="entry name" value="UNSATURATED RHAMNOGALACTURONAN HYDROLASE (EUROFUNG)"/>
    <property type="match status" value="1"/>
</dbReference>
<dbReference type="GO" id="GO:0102211">
    <property type="term" value="F:unsaturated rhamnogalacturonyl hydrolase activity"/>
    <property type="evidence" value="ECO:0007669"/>
    <property type="project" value="UniProtKB-EC"/>
</dbReference>
<dbReference type="RefSeq" id="WP_167058534.1">
    <property type="nucleotide sequence ID" value="NZ_JAAOZR010000018.1"/>
</dbReference>
<comment type="caution">
    <text evidence="2">The sequence shown here is derived from an EMBL/GenBank/DDBJ whole genome shotgun (WGS) entry which is preliminary data.</text>
</comment>
<sequence length="358" mass="40332">MQQVIDPSQLKKIADNVYAYMVREHTGKSSDMNEADCHGSDWGTDIHNWDWNPGVGIIAISHYYDHMKRPDVLAYLESWLNRNKSKARKFEHVNVMTPFAIYPEMYERTGDPEYKDVALDYANWIVKHAPRTLTGTFQHGGNLVQEVWADTIFMVVLFLSRLAKLTGSKALADEAATQLLQHFQLLQDPETGVLFHGYQCENKDHMSAARWTRGNAWLTVGTPLILEQIAGLTDVASELNERYRRMIDGLLRYQADNGLWHTVMDEPTYYQETSGSAGIACGIAKAIKQGLLPVSYKSAADKTLQGVLTMIQDDGEVTGVSGGTPIMHTVEEYNQLSCYPTLYGQGLTLMLLSEYYAF</sequence>
<evidence type="ECO:0000313" key="3">
    <source>
        <dbReference type="Proteomes" id="UP001519344"/>
    </source>
</evidence>
<dbReference type="EC" id="3.2.1.172" evidence="2"/>
<dbReference type="InterPro" id="IPR008928">
    <property type="entry name" value="6-hairpin_glycosidase_sf"/>
</dbReference>
<dbReference type="InterPro" id="IPR012341">
    <property type="entry name" value="6hp_glycosidase-like_sf"/>
</dbReference>
<dbReference type="EMBL" id="JAGGKV010000013">
    <property type="protein sequence ID" value="MBP1965365.1"/>
    <property type="molecule type" value="Genomic_DNA"/>
</dbReference>
<name>A0ABS4I391_9BACL</name>
<gene>
    <name evidence="2" type="ORF">J2Z65_004602</name>
</gene>
<organism evidence="2 3">
    <name type="scientific">Paenibacillus aceris</name>
    <dbReference type="NCBI Taxonomy" id="869555"/>
    <lineage>
        <taxon>Bacteria</taxon>
        <taxon>Bacillati</taxon>
        <taxon>Bacillota</taxon>
        <taxon>Bacilli</taxon>
        <taxon>Bacillales</taxon>
        <taxon>Paenibacillaceae</taxon>
        <taxon>Paenibacillus</taxon>
    </lineage>
</organism>
<keyword evidence="2" id="KW-0326">Glycosidase</keyword>
<dbReference type="InterPro" id="IPR010905">
    <property type="entry name" value="Glyco_hydro_88"/>
</dbReference>
<keyword evidence="3" id="KW-1185">Reference proteome</keyword>
<accession>A0ABS4I391</accession>
<protein>
    <submittedName>
        <fullName evidence="2">Unsaturated rhamnogalacturonyl hydrolase</fullName>
        <ecNumber evidence="2">3.2.1.172</ecNumber>
    </submittedName>
</protein>
<dbReference type="PANTHER" id="PTHR33886:SF8">
    <property type="entry name" value="UNSATURATED RHAMNOGALACTURONAN HYDROLASE (EUROFUNG)"/>
    <property type="match status" value="1"/>
</dbReference>
<dbReference type="Pfam" id="PF07470">
    <property type="entry name" value="Glyco_hydro_88"/>
    <property type="match status" value="1"/>
</dbReference>
<dbReference type="Proteomes" id="UP001519344">
    <property type="component" value="Unassembled WGS sequence"/>
</dbReference>